<organism evidence="1 2">
    <name type="scientific">Colletotrichum orbiculare (strain 104-T / ATCC 96160 / CBS 514.97 / LARS 414 / MAFF 240422)</name>
    <name type="common">Cucumber anthracnose fungus</name>
    <name type="synonym">Colletotrichum lagenarium</name>
    <dbReference type="NCBI Taxonomy" id="1213857"/>
    <lineage>
        <taxon>Eukaryota</taxon>
        <taxon>Fungi</taxon>
        <taxon>Dikarya</taxon>
        <taxon>Ascomycota</taxon>
        <taxon>Pezizomycotina</taxon>
        <taxon>Sordariomycetes</taxon>
        <taxon>Hypocreomycetidae</taxon>
        <taxon>Glomerellales</taxon>
        <taxon>Glomerellaceae</taxon>
        <taxon>Colletotrichum</taxon>
        <taxon>Colletotrichum orbiculare species complex</taxon>
    </lineage>
</organism>
<evidence type="ECO:0000313" key="1">
    <source>
        <dbReference type="EMBL" id="TDZ24496.1"/>
    </source>
</evidence>
<dbReference type="Proteomes" id="UP000014480">
    <property type="component" value="Unassembled WGS sequence"/>
</dbReference>
<comment type="caution">
    <text evidence="1">The sequence shown here is derived from an EMBL/GenBank/DDBJ whole genome shotgun (WGS) entry which is preliminary data.</text>
</comment>
<keyword evidence="2" id="KW-1185">Reference proteome</keyword>
<protein>
    <submittedName>
        <fullName evidence="1">Uncharacterized protein</fullName>
    </submittedName>
</protein>
<evidence type="ECO:0000313" key="2">
    <source>
        <dbReference type="Proteomes" id="UP000014480"/>
    </source>
</evidence>
<dbReference type="AlphaFoldDB" id="A0A484G288"/>
<accession>A0A484G288</accession>
<sequence>MWAPVPEPPTILRIPVFEFVAVAISPIQPRWLPPTCRLLIDDSEQEWIRGGKSVAKSRSATIPSSKKLPRGRNCLLRRLVCARKAGNGLRRTNSGKLTRSHRGRRRYSGFNACRSPGCRDAE</sequence>
<proteinExistence type="predicted"/>
<dbReference type="EMBL" id="AMCV02000005">
    <property type="protein sequence ID" value="TDZ24496.1"/>
    <property type="molecule type" value="Genomic_DNA"/>
</dbReference>
<dbReference type="OrthoDB" id="2013972at2759"/>
<reference evidence="2" key="1">
    <citation type="journal article" date="2013" name="New Phytol.">
        <title>Comparative genomic and transcriptomic analyses reveal the hemibiotrophic stage shift of Colletotrichum fungi.</title>
        <authorList>
            <person name="Gan P."/>
            <person name="Ikeda K."/>
            <person name="Irieda H."/>
            <person name="Narusaka M."/>
            <person name="O'Connell R.J."/>
            <person name="Narusaka Y."/>
            <person name="Takano Y."/>
            <person name="Kubo Y."/>
            <person name="Shirasu K."/>
        </authorList>
    </citation>
    <scope>NUCLEOTIDE SEQUENCE [LARGE SCALE GENOMIC DNA]</scope>
    <source>
        <strain evidence="2">104-T / ATCC 96160 / CBS 514.97 / LARS 414 / MAFF 240422</strain>
    </source>
</reference>
<reference evidence="2" key="2">
    <citation type="journal article" date="2019" name="Mol. Plant Microbe Interact.">
        <title>Genome sequence resources for four phytopathogenic fungi from the Colletotrichum orbiculare species complex.</title>
        <authorList>
            <person name="Gan P."/>
            <person name="Tsushima A."/>
            <person name="Narusaka M."/>
            <person name="Narusaka Y."/>
            <person name="Takano Y."/>
            <person name="Kubo Y."/>
            <person name="Shirasu K."/>
        </authorList>
    </citation>
    <scope>GENOME REANNOTATION</scope>
    <source>
        <strain evidence="2">104-T / ATCC 96160 / CBS 514.97 / LARS 414 / MAFF 240422</strain>
    </source>
</reference>
<gene>
    <name evidence="1" type="ORF">Cob_v003285</name>
</gene>
<name>A0A484G288_COLOR</name>